<dbReference type="GO" id="GO:0032259">
    <property type="term" value="P:methylation"/>
    <property type="evidence" value="ECO:0007669"/>
    <property type="project" value="UniProtKB-KW"/>
</dbReference>
<dbReference type="HOGENOM" id="CLU_025854_1_1_7"/>
<dbReference type="InterPro" id="IPR000780">
    <property type="entry name" value="CheR_MeTrfase"/>
</dbReference>
<evidence type="ECO:0000256" key="2">
    <source>
        <dbReference type="ARBA" id="ARBA00012534"/>
    </source>
</evidence>
<feature type="domain" description="CheR-type methyltransferase" evidence="6">
    <location>
        <begin position="23"/>
        <end position="280"/>
    </location>
</feature>
<dbReference type="EC" id="2.1.1.80" evidence="2"/>
<evidence type="ECO:0000256" key="5">
    <source>
        <dbReference type="ARBA" id="ARBA00022691"/>
    </source>
</evidence>
<keyword evidence="5" id="KW-0949">S-adenosyl-L-methionine</keyword>
<dbReference type="PANTHER" id="PTHR24422">
    <property type="entry name" value="CHEMOTAXIS PROTEIN METHYLTRANSFERASE"/>
    <property type="match status" value="1"/>
</dbReference>
<evidence type="ECO:0000313" key="7">
    <source>
        <dbReference type="EMBL" id="ABQ24935.1"/>
    </source>
</evidence>
<evidence type="ECO:0000256" key="3">
    <source>
        <dbReference type="ARBA" id="ARBA00022603"/>
    </source>
</evidence>
<proteinExistence type="predicted"/>
<dbReference type="STRING" id="351605.Gura_0725"/>
<dbReference type="AlphaFoldDB" id="A5GBW8"/>
<dbReference type="InterPro" id="IPR036804">
    <property type="entry name" value="CheR_N_sf"/>
</dbReference>
<keyword evidence="8" id="KW-1185">Reference proteome</keyword>
<dbReference type="InterPro" id="IPR050903">
    <property type="entry name" value="Bact_Chemotaxis_MeTrfase"/>
</dbReference>
<dbReference type="Proteomes" id="UP000006695">
    <property type="component" value="Chromosome"/>
</dbReference>
<dbReference type="SUPFAM" id="SSF47757">
    <property type="entry name" value="Chemotaxis receptor methyltransferase CheR, N-terminal domain"/>
    <property type="match status" value="1"/>
</dbReference>
<dbReference type="SUPFAM" id="SSF53335">
    <property type="entry name" value="S-adenosyl-L-methionine-dependent methyltransferases"/>
    <property type="match status" value="1"/>
</dbReference>
<dbReference type="EMBL" id="CP000698">
    <property type="protein sequence ID" value="ABQ24935.1"/>
    <property type="molecule type" value="Genomic_DNA"/>
</dbReference>
<dbReference type="Gene3D" id="1.10.155.10">
    <property type="entry name" value="Chemotaxis receptor methyltransferase CheR, N-terminal domain"/>
    <property type="match status" value="1"/>
</dbReference>
<accession>A5GBW8</accession>
<gene>
    <name evidence="7" type="ordered locus">Gura_0725</name>
</gene>
<evidence type="ECO:0000313" key="8">
    <source>
        <dbReference type="Proteomes" id="UP000006695"/>
    </source>
</evidence>
<name>A5GBW8_GEOUR</name>
<dbReference type="InterPro" id="IPR029063">
    <property type="entry name" value="SAM-dependent_MTases_sf"/>
</dbReference>
<dbReference type="Gene3D" id="3.40.50.150">
    <property type="entry name" value="Vaccinia Virus protein VP39"/>
    <property type="match status" value="1"/>
</dbReference>
<dbReference type="KEGG" id="gur:Gura_0725"/>
<reference evidence="7 8" key="1">
    <citation type="submission" date="2007-05" db="EMBL/GenBank/DDBJ databases">
        <title>Complete sequence of Geobacter uraniireducens Rf4.</title>
        <authorList>
            <consortium name="US DOE Joint Genome Institute"/>
            <person name="Copeland A."/>
            <person name="Lucas S."/>
            <person name="Lapidus A."/>
            <person name="Barry K."/>
            <person name="Detter J.C."/>
            <person name="Glavina del Rio T."/>
            <person name="Hammon N."/>
            <person name="Israni S."/>
            <person name="Dalin E."/>
            <person name="Tice H."/>
            <person name="Pitluck S."/>
            <person name="Chertkov O."/>
            <person name="Brettin T."/>
            <person name="Bruce D."/>
            <person name="Han C."/>
            <person name="Schmutz J."/>
            <person name="Larimer F."/>
            <person name="Land M."/>
            <person name="Hauser L."/>
            <person name="Kyrpides N."/>
            <person name="Mikhailova N."/>
            <person name="Shelobolina E."/>
            <person name="Aklujkar M."/>
            <person name="Lovley D."/>
            <person name="Richardson P."/>
        </authorList>
    </citation>
    <scope>NUCLEOTIDE SEQUENCE [LARGE SCALE GENOMIC DNA]</scope>
    <source>
        <strain evidence="7 8">Rf4</strain>
    </source>
</reference>
<evidence type="ECO:0000256" key="1">
    <source>
        <dbReference type="ARBA" id="ARBA00001541"/>
    </source>
</evidence>
<dbReference type="OrthoDB" id="9786165at2"/>
<keyword evidence="4 7" id="KW-0808">Transferase</keyword>
<dbReference type="CDD" id="cd02440">
    <property type="entry name" value="AdoMet_MTases"/>
    <property type="match status" value="1"/>
</dbReference>
<sequence>MPSEMSKPTIKIIGLPERSSPDISSEAFETIGKILKNLKGFNLDCYKDKCIKRRISIRIRATHSNTAEAYCELLLNNESELELLLKVLTIHVSHFFRNPPTFEKLKNDIFPELFTRCNNEGRRDLRLWSVGCAGGEEPYTLALILNDTFGAEMKVVNVSILATDVDAGTLEVARTAAYNEDRLSEMSESIKTRYFDRIESKYHLLPEIKKLVTFRQGDLYDVSTYVMSDLILCRNVLIYFERSQQEKILEGFANVLPSGGILVLGKSETLVGNSRRRFKTICPVERIYQVL</sequence>
<dbReference type="PANTHER" id="PTHR24422:SF19">
    <property type="entry name" value="CHEMOTAXIS PROTEIN METHYLTRANSFERASE"/>
    <property type="match status" value="1"/>
</dbReference>
<evidence type="ECO:0000256" key="4">
    <source>
        <dbReference type="ARBA" id="ARBA00022679"/>
    </source>
</evidence>
<protein>
    <recommendedName>
        <fullName evidence="2">protein-glutamate O-methyltransferase</fullName>
        <ecNumber evidence="2">2.1.1.80</ecNumber>
    </recommendedName>
</protein>
<evidence type="ECO:0000259" key="6">
    <source>
        <dbReference type="PROSITE" id="PS50123"/>
    </source>
</evidence>
<dbReference type="PRINTS" id="PR00996">
    <property type="entry name" value="CHERMTFRASE"/>
</dbReference>
<comment type="catalytic activity">
    <reaction evidence="1">
        <text>L-glutamyl-[protein] + S-adenosyl-L-methionine = [protein]-L-glutamate 5-O-methyl ester + S-adenosyl-L-homocysteine</text>
        <dbReference type="Rhea" id="RHEA:24452"/>
        <dbReference type="Rhea" id="RHEA-COMP:10208"/>
        <dbReference type="Rhea" id="RHEA-COMP:10311"/>
        <dbReference type="ChEBI" id="CHEBI:29973"/>
        <dbReference type="ChEBI" id="CHEBI:57856"/>
        <dbReference type="ChEBI" id="CHEBI:59789"/>
        <dbReference type="ChEBI" id="CHEBI:82795"/>
        <dbReference type="EC" id="2.1.1.80"/>
    </reaction>
</comment>
<keyword evidence="3 7" id="KW-0489">Methyltransferase</keyword>
<dbReference type="Pfam" id="PF01739">
    <property type="entry name" value="CheR"/>
    <property type="match status" value="1"/>
</dbReference>
<dbReference type="InterPro" id="IPR022641">
    <property type="entry name" value="CheR_N"/>
</dbReference>
<dbReference type="Pfam" id="PF03705">
    <property type="entry name" value="CheR_N"/>
    <property type="match status" value="1"/>
</dbReference>
<organism evidence="7 8">
    <name type="scientific">Geotalea uraniireducens (strain Rf4)</name>
    <name type="common">Geobacter uraniireducens</name>
    <dbReference type="NCBI Taxonomy" id="351605"/>
    <lineage>
        <taxon>Bacteria</taxon>
        <taxon>Pseudomonadati</taxon>
        <taxon>Thermodesulfobacteriota</taxon>
        <taxon>Desulfuromonadia</taxon>
        <taxon>Geobacterales</taxon>
        <taxon>Geobacteraceae</taxon>
        <taxon>Geotalea</taxon>
    </lineage>
</organism>
<dbReference type="SMART" id="SM00138">
    <property type="entry name" value="MeTrc"/>
    <property type="match status" value="1"/>
</dbReference>
<dbReference type="PROSITE" id="PS50123">
    <property type="entry name" value="CHER"/>
    <property type="match status" value="1"/>
</dbReference>
<dbReference type="GO" id="GO:0008983">
    <property type="term" value="F:protein-glutamate O-methyltransferase activity"/>
    <property type="evidence" value="ECO:0007669"/>
    <property type="project" value="UniProtKB-EC"/>
</dbReference>
<dbReference type="InterPro" id="IPR022642">
    <property type="entry name" value="CheR_C"/>
</dbReference>